<name>A0A086Z214_9BIFI</name>
<keyword evidence="2" id="KW-1185">Reference proteome</keyword>
<evidence type="ECO:0000313" key="2">
    <source>
        <dbReference type="Proteomes" id="UP000029015"/>
    </source>
</evidence>
<dbReference type="EMBL" id="JGYK01000001">
    <property type="protein sequence ID" value="KFI40564.1"/>
    <property type="molecule type" value="Genomic_DNA"/>
</dbReference>
<protein>
    <submittedName>
        <fullName evidence="1">Uncharacterized protein</fullName>
    </submittedName>
</protein>
<comment type="caution">
    <text evidence="1">The sequence shown here is derived from an EMBL/GenBank/DDBJ whole genome shotgun (WGS) entry which is preliminary data.</text>
</comment>
<dbReference type="AlphaFoldDB" id="A0A086Z214"/>
<evidence type="ECO:0000313" key="1">
    <source>
        <dbReference type="EMBL" id="KFI40564.1"/>
    </source>
</evidence>
<proteinExistence type="predicted"/>
<dbReference type="Proteomes" id="UP000029015">
    <property type="component" value="Unassembled WGS sequence"/>
</dbReference>
<sequence>MARAANAALAARKRLITPPKQALVARRDARPVFYSSVLIAGRSTANPAPQPIRTHKTPSLIA</sequence>
<gene>
    <name evidence="1" type="ORF">BACT_1268</name>
</gene>
<organism evidence="1 2">
    <name type="scientific">Bifidobacterium actinocoloniiforme DSM 22766</name>
    <dbReference type="NCBI Taxonomy" id="1437605"/>
    <lineage>
        <taxon>Bacteria</taxon>
        <taxon>Bacillati</taxon>
        <taxon>Actinomycetota</taxon>
        <taxon>Actinomycetes</taxon>
        <taxon>Bifidobacteriales</taxon>
        <taxon>Bifidobacteriaceae</taxon>
        <taxon>Bifidobacterium</taxon>
    </lineage>
</organism>
<reference evidence="1 2" key="1">
    <citation type="submission" date="2014-03" db="EMBL/GenBank/DDBJ databases">
        <title>Genomics of Bifidobacteria.</title>
        <authorList>
            <person name="Ventura M."/>
            <person name="Milani C."/>
            <person name="Lugli G.A."/>
        </authorList>
    </citation>
    <scope>NUCLEOTIDE SEQUENCE [LARGE SCALE GENOMIC DNA]</scope>
    <source>
        <strain evidence="1 2">DSM 22766</strain>
    </source>
</reference>
<accession>A0A086Z214</accession>